<dbReference type="GO" id="GO:0051536">
    <property type="term" value="F:iron-sulfur cluster binding"/>
    <property type="evidence" value="ECO:0007669"/>
    <property type="project" value="InterPro"/>
</dbReference>
<name>A0AAR5NXG2_DENPD</name>
<feature type="signal peptide" evidence="2">
    <location>
        <begin position="1"/>
        <end position="25"/>
    </location>
</feature>
<dbReference type="Pfam" id="PF15998">
    <property type="entry name" value="DUF4773"/>
    <property type="match status" value="1"/>
</dbReference>
<dbReference type="InterPro" id="IPR031941">
    <property type="entry name" value="DUF4773"/>
</dbReference>
<evidence type="ECO:0000313" key="5">
    <source>
        <dbReference type="Proteomes" id="UP000019118"/>
    </source>
</evidence>
<dbReference type="InterPro" id="IPR036010">
    <property type="entry name" value="2Fe-2S_ferredoxin-like_sf"/>
</dbReference>
<dbReference type="Proteomes" id="UP000019118">
    <property type="component" value="Unassembled WGS sequence"/>
</dbReference>
<dbReference type="PANTHER" id="PTHR36299:SF4">
    <property type="entry name" value="GH07892P-RELATED"/>
    <property type="match status" value="1"/>
</dbReference>
<dbReference type="RefSeq" id="XP_019753475.1">
    <property type="nucleotide sequence ID" value="XM_019897916.1"/>
</dbReference>
<keyword evidence="5" id="KW-1185">Reference proteome</keyword>
<sequence length="254" mass="28325">MRTCQVPVFVLIGFTVINEIKSVSGQNVSETPPISAVSSPVPILSTTTRKPVLPSFRLPCSCFQGQCGCCTGYILDRLNQKACMNMTYEPEEFAVHAVMSLNGVPFYRNTISGKNPPPVCMRLPRLRFVKFCVEFSNVYFANRNVHLCIDAEANWEDFTLLEWSFDCIRMGVAGFQVINAEDGGGIPEKPIDTVDQTDEDYDDSARDNSRKPKLNDAKIIFHRSLKKIKARTVGHDSISVRKNPDGNFVVFSSG</sequence>
<dbReference type="EnsemblMetazoa" id="XM_019897916.1">
    <property type="protein sequence ID" value="XP_019753475.1"/>
    <property type="gene ID" value="LOC109532850"/>
</dbReference>
<evidence type="ECO:0000259" key="3">
    <source>
        <dbReference type="Pfam" id="PF15998"/>
    </source>
</evidence>
<evidence type="ECO:0000256" key="1">
    <source>
        <dbReference type="SAM" id="MobiDB-lite"/>
    </source>
</evidence>
<organism evidence="4 5">
    <name type="scientific">Dendroctonus ponderosae</name>
    <name type="common">Mountain pine beetle</name>
    <dbReference type="NCBI Taxonomy" id="77166"/>
    <lineage>
        <taxon>Eukaryota</taxon>
        <taxon>Metazoa</taxon>
        <taxon>Ecdysozoa</taxon>
        <taxon>Arthropoda</taxon>
        <taxon>Hexapoda</taxon>
        <taxon>Insecta</taxon>
        <taxon>Pterygota</taxon>
        <taxon>Neoptera</taxon>
        <taxon>Endopterygota</taxon>
        <taxon>Coleoptera</taxon>
        <taxon>Polyphaga</taxon>
        <taxon>Cucujiformia</taxon>
        <taxon>Curculionidae</taxon>
        <taxon>Scolytinae</taxon>
        <taxon>Dendroctonus</taxon>
    </lineage>
</organism>
<reference evidence="4" key="2">
    <citation type="submission" date="2024-08" db="UniProtKB">
        <authorList>
            <consortium name="EnsemblMetazoa"/>
        </authorList>
    </citation>
    <scope>IDENTIFICATION</scope>
</reference>
<reference evidence="5" key="1">
    <citation type="journal article" date="2013" name="Genome Biol.">
        <title>Draft genome of the mountain pine beetle, Dendroctonus ponderosae Hopkins, a major forest pest.</title>
        <authorList>
            <person name="Keeling C.I."/>
            <person name="Yuen M.M."/>
            <person name="Liao N.Y."/>
            <person name="Docking T.R."/>
            <person name="Chan S.K."/>
            <person name="Taylor G.A."/>
            <person name="Palmquist D.L."/>
            <person name="Jackman S.D."/>
            <person name="Nguyen A."/>
            <person name="Li M."/>
            <person name="Henderson H."/>
            <person name="Janes J.K."/>
            <person name="Zhao Y."/>
            <person name="Pandoh P."/>
            <person name="Moore R."/>
            <person name="Sperling F.A."/>
            <person name="Huber D.P."/>
            <person name="Birol I."/>
            <person name="Jones S.J."/>
            <person name="Bohlmann J."/>
        </authorList>
    </citation>
    <scope>NUCLEOTIDE SEQUENCE</scope>
</reference>
<feature type="chain" id="PRO_5043322205" description="DUF4773 domain-containing protein" evidence="2">
    <location>
        <begin position="26"/>
        <end position="254"/>
    </location>
</feature>
<evidence type="ECO:0000256" key="2">
    <source>
        <dbReference type="SAM" id="SignalP"/>
    </source>
</evidence>
<protein>
    <recommendedName>
        <fullName evidence="3">DUF4773 domain-containing protein</fullName>
    </recommendedName>
</protein>
<dbReference type="SUPFAM" id="SSF54292">
    <property type="entry name" value="2Fe-2S ferredoxin-like"/>
    <property type="match status" value="1"/>
</dbReference>
<dbReference type="KEGG" id="dpa:109532850"/>
<dbReference type="PANTHER" id="PTHR36299">
    <property type="entry name" value="AGAP008005-PA"/>
    <property type="match status" value="1"/>
</dbReference>
<dbReference type="GeneID" id="109532850"/>
<feature type="domain" description="DUF4773" evidence="3">
    <location>
        <begin position="59"/>
        <end position="174"/>
    </location>
</feature>
<feature type="region of interest" description="Disordered" evidence="1">
    <location>
        <begin position="183"/>
        <end position="211"/>
    </location>
</feature>
<evidence type="ECO:0000313" key="4">
    <source>
        <dbReference type="EnsemblMetazoa" id="XP_019753475.1"/>
    </source>
</evidence>
<dbReference type="AlphaFoldDB" id="A0AAR5NXG2"/>
<keyword evidence="2" id="KW-0732">Signal</keyword>
<proteinExistence type="predicted"/>
<accession>A0AAR5NXG2</accession>